<accession>A0A1B5L273</accession>
<gene>
    <name evidence="2" type="ORF">UVI_02000780</name>
</gene>
<evidence type="ECO:0000256" key="1">
    <source>
        <dbReference type="SAM" id="MobiDB-lite"/>
    </source>
</evidence>
<name>A0A1B5L273_USTVR</name>
<reference evidence="3" key="1">
    <citation type="journal article" date="2016" name="Genome Announc.">
        <title>Genome sequence of Ustilaginoidea virens IPU010, a rice pathogenic fungus causing false smut.</title>
        <authorList>
            <person name="Kumagai T."/>
            <person name="Ishii T."/>
            <person name="Terai G."/>
            <person name="Umemura M."/>
            <person name="Machida M."/>
            <person name="Asai K."/>
        </authorList>
    </citation>
    <scope>NUCLEOTIDE SEQUENCE [LARGE SCALE GENOMIC DNA]</scope>
    <source>
        <strain evidence="3">IPU010</strain>
    </source>
</reference>
<dbReference type="EMBL" id="BBTG02000001">
    <property type="protein sequence ID" value="GAO17497.1"/>
    <property type="molecule type" value="Genomic_DNA"/>
</dbReference>
<protein>
    <submittedName>
        <fullName evidence="2">Uncharacterized protein</fullName>
    </submittedName>
</protein>
<sequence length="76" mass="7754">MAPVVAFNLGRMSNVSLCGVRSKHHLPATHLSDGRDVAGTKCCSLAWKQGQANTKHQEPMGGAEAAEGAGGAGAPR</sequence>
<comment type="caution">
    <text evidence="2">The sequence shown here is derived from an EMBL/GenBank/DDBJ whole genome shotgun (WGS) entry which is preliminary data.</text>
</comment>
<dbReference type="Proteomes" id="UP000054053">
    <property type="component" value="Unassembled WGS sequence"/>
</dbReference>
<proteinExistence type="predicted"/>
<evidence type="ECO:0000313" key="2">
    <source>
        <dbReference type="EMBL" id="GAO17497.1"/>
    </source>
</evidence>
<dbReference type="AlphaFoldDB" id="A0A1B5L273"/>
<organism evidence="2 3">
    <name type="scientific">Ustilaginoidea virens</name>
    <name type="common">Rice false smut fungus</name>
    <name type="synonym">Villosiclava virens</name>
    <dbReference type="NCBI Taxonomy" id="1159556"/>
    <lineage>
        <taxon>Eukaryota</taxon>
        <taxon>Fungi</taxon>
        <taxon>Dikarya</taxon>
        <taxon>Ascomycota</taxon>
        <taxon>Pezizomycotina</taxon>
        <taxon>Sordariomycetes</taxon>
        <taxon>Hypocreomycetidae</taxon>
        <taxon>Hypocreales</taxon>
        <taxon>Clavicipitaceae</taxon>
        <taxon>Ustilaginoidea</taxon>
    </lineage>
</organism>
<feature type="region of interest" description="Disordered" evidence="1">
    <location>
        <begin position="53"/>
        <end position="76"/>
    </location>
</feature>
<evidence type="ECO:0000313" key="3">
    <source>
        <dbReference type="Proteomes" id="UP000054053"/>
    </source>
</evidence>